<sequence length="743" mass="85098">MNGAFAASFDDVVPCQVLSSEQFTPPPWDRWSLVPRDPDLLLSLGPWCLEIFSGKAGVTRALKQKGLRVLPPIDITVEGEVREPVDILDADLFDFVLLLVQIGAVDFLHLGTPCGTFSIARTRPGGPPPLRSEVCSLRFPELEGQLWWQLWSGNEFLARPLLLMEAVVKAGGDTSLENPLSSLMWKVPWVQQLARDLHLFEVDMDQCEYGAPSMKPTRFLVSHSLFKRWRRQCREDHPHVPLQGFVRDARGRKVFATKLAQVYPDRLCDAIECEPGQAILWAWQVVHPFTVPPELSPRIRRNIQRILQAPHELVRARERLLAFWRQRARQLLPESNRELLAEPDPHLWPLLRGVPDDAPPQLGRACHIKLYEEMLQAAHCKDEALRRAWEFKKKIFQRCAAVPVNDNLRAIWKSTIEDVEEGYPVSPLTDEAEVSAFIGSDEWIPTQRFEVVQKNKVRGCDSATSNLVNRTAVITEKLQLPSTDLNVAVLREIFTRSGRQRLERWVLDERKAYRRNHKPNYFVMIGHSFGLVSAVYNYNRRSAAINDIFEEIFSMISFNFCDDKYGFETCAMAPGKERKEELVETIDSILQGGSAGKLKGKLMFGASQLWGKVGRAFFRPLSERQYLKDMAEARTRLNEPLIKALVQWRKLIMRGARRSIFADGFTPDPCKNERGLDRVGAVMFDRREDRPWQFSEVIPEKVVSKLLPRKTQIVPIEMIAAVSAIETFKDHLRSTRKRSKPRS</sequence>
<protein>
    <submittedName>
        <fullName evidence="1">Uncharacterized protein</fullName>
    </submittedName>
</protein>
<gene>
    <name evidence="1" type="ORF">SPIL2461_LOCUS9471</name>
</gene>
<reference evidence="1" key="1">
    <citation type="submission" date="2021-02" db="EMBL/GenBank/DDBJ databases">
        <authorList>
            <person name="Dougan E. K."/>
            <person name="Rhodes N."/>
            <person name="Thang M."/>
            <person name="Chan C."/>
        </authorList>
    </citation>
    <scope>NUCLEOTIDE SEQUENCE</scope>
</reference>
<evidence type="ECO:0000313" key="1">
    <source>
        <dbReference type="EMBL" id="CAE7386719.1"/>
    </source>
</evidence>
<name>A0A812QBU6_SYMPI</name>
<evidence type="ECO:0000313" key="2">
    <source>
        <dbReference type="Proteomes" id="UP000649617"/>
    </source>
</evidence>
<dbReference type="OrthoDB" id="419294at2759"/>
<dbReference type="Proteomes" id="UP000649617">
    <property type="component" value="Unassembled WGS sequence"/>
</dbReference>
<accession>A0A812QBU6</accession>
<comment type="caution">
    <text evidence="1">The sequence shown here is derived from an EMBL/GenBank/DDBJ whole genome shotgun (WGS) entry which is preliminary data.</text>
</comment>
<keyword evidence="2" id="KW-1185">Reference proteome</keyword>
<organism evidence="1 2">
    <name type="scientific">Symbiodinium pilosum</name>
    <name type="common">Dinoflagellate</name>
    <dbReference type="NCBI Taxonomy" id="2952"/>
    <lineage>
        <taxon>Eukaryota</taxon>
        <taxon>Sar</taxon>
        <taxon>Alveolata</taxon>
        <taxon>Dinophyceae</taxon>
        <taxon>Suessiales</taxon>
        <taxon>Symbiodiniaceae</taxon>
        <taxon>Symbiodinium</taxon>
    </lineage>
</organism>
<dbReference type="AlphaFoldDB" id="A0A812QBU6"/>
<proteinExistence type="predicted"/>
<dbReference type="EMBL" id="CAJNIZ010016496">
    <property type="protein sequence ID" value="CAE7386719.1"/>
    <property type="molecule type" value="Genomic_DNA"/>
</dbReference>